<dbReference type="RefSeq" id="WP_198937067.1">
    <property type="nucleotide sequence ID" value="NZ_MUPN01000333.1"/>
</dbReference>
<comment type="subunit">
    <text evidence="4">Homodimer.</text>
</comment>
<gene>
    <name evidence="15" type="ORF">B0X64_03410</name>
</gene>
<reference evidence="15 16" key="1">
    <citation type="journal article" date="2017" name="Front. Cell. Infect. Microbiol.">
        <title>Whole Genome Sequence and Phylogenetic Analysis Show Helicobacter pylori Strains from Latin America Have Followed a Unique Evolution Pathway.</title>
        <authorList>
            <person name="Munoz-Ramirez Z.Y."/>
            <person name="Mendez-Tenorio A."/>
            <person name="Kato I."/>
            <person name="Bravo M.M."/>
            <person name="Rizzato C."/>
            <person name="Thorell K."/>
            <person name="Torres R.C."/>
            <person name="Aviles-Jimenez F."/>
            <person name="Camorlinga M."/>
            <person name="Canzian F."/>
            <person name="Torres J."/>
        </authorList>
    </citation>
    <scope>NUCLEOTIDE SEQUENCE [LARGE SCALE GENOMIC DNA]</scope>
    <source>
        <strain evidence="15 16">CM22351</strain>
    </source>
</reference>
<comment type="function">
    <text evidence="12">Involved in the synthesis of autoinducer 2 (AI-2) which is secreted by bacteria and is used to communicate both the cell density and the metabolic potential of the environment. The regulation of gene expression in response to changes in cell density is called quorum sensing. Catalyzes the transformation of S-ribosylhomocysteine (RHC) to homocysteine (HC) and 4,5-dihydroxy-2,3-pentadione (DPD).</text>
</comment>
<name>A0A4Y4XKU9_HELPX</name>
<dbReference type="Gene3D" id="3.30.1360.80">
    <property type="entry name" value="S-ribosylhomocysteinase (LuxS)"/>
    <property type="match status" value="1"/>
</dbReference>
<dbReference type="PANTHER" id="PTHR35799:SF1">
    <property type="entry name" value="S-RIBOSYLHOMOCYSTEINE LYASE"/>
    <property type="match status" value="1"/>
</dbReference>
<evidence type="ECO:0000256" key="6">
    <source>
        <dbReference type="ARBA" id="ARBA00015130"/>
    </source>
</evidence>
<keyword evidence="10" id="KW-0408">Iron</keyword>
<dbReference type="GO" id="GO:0043768">
    <property type="term" value="F:S-ribosylhomocysteine lyase activity"/>
    <property type="evidence" value="ECO:0007669"/>
    <property type="project" value="UniProtKB-EC"/>
</dbReference>
<feature type="non-terminal residue" evidence="15">
    <location>
        <position position="1"/>
    </location>
</feature>
<evidence type="ECO:0000256" key="10">
    <source>
        <dbReference type="ARBA" id="ARBA00023004"/>
    </source>
</evidence>
<evidence type="ECO:0000256" key="2">
    <source>
        <dbReference type="ARBA" id="ARBA00001962"/>
    </source>
</evidence>
<dbReference type="Pfam" id="PF02664">
    <property type="entry name" value="LuxS"/>
    <property type="match status" value="1"/>
</dbReference>
<dbReference type="Proteomes" id="UP000319650">
    <property type="component" value="Unassembled WGS sequence"/>
</dbReference>
<protein>
    <recommendedName>
        <fullName evidence="6">S-ribosylhomocysteine lyase</fullName>
        <ecNumber evidence="5">4.4.1.21</ecNumber>
    </recommendedName>
    <alternativeName>
        <fullName evidence="13">AI-2 synthesis protein</fullName>
    </alternativeName>
    <alternativeName>
        <fullName evidence="14">Autoinducer-2 production protein LuxS</fullName>
    </alternativeName>
</protein>
<evidence type="ECO:0000313" key="15">
    <source>
        <dbReference type="EMBL" id="OOQ40557.1"/>
    </source>
</evidence>
<comment type="similarity">
    <text evidence="3">Belongs to the LuxS family.</text>
</comment>
<dbReference type="InterPro" id="IPR037005">
    <property type="entry name" value="LuxS_sf"/>
</dbReference>
<keyword evidence="8" id="KW-0479">Metal-binding</keyword>
<evidence type="ECO:0000256" key="7">
    <source>
        <dbReference type="ARBA" id="ARBA00022654"/>
    </source>
</evidence>
<dbReference type="EMBL" id="MUPN01000333">
    <property type="protein sequence ID" value="OOQ40557.1"/>
    <property type="molecule type" value="Genomic_DNA"/>
</dbReference>
<comment type="caution">
    <text evidence="15">The sequence shown here is derived from an EMBL/GenBank/DDBJ whole genome shotgun (WGS) entry which is preliminary data.</text>
</comment>
<dbReference type="EC" id="4.4.1.21" evidence="5"/>
<evidence type="ECO:0000313" key="16">
    <source>
        <dbReference type="Proteomes" id="UP000319650"/>
    </source>
</evidence>
<evidence type="ECO:0000256" key="5">
    <source>
        <dbReference type="ARBA" id="ARBA00012240"/>
    </source>
</evidence>
<organism evidence="15 16">
    <name type="scientific">Helicobacter pylori</name>
    <name type="common">Campylobacter pylori</name>
    <dbReference type="NCBI Taxonomy" id="210"/>
    <lineage>
        <taxon>Bacteria</taxon>
        <taxon>Pseudomonadati</taxon>
        <taxon>Campylobacterota</taxon>
        <taxon>Epsilonproteobacteria</taxon>
        <taxon>Campylobacterales</taxon>
        <taxon>Helicobacteraceae</taxon>
        <taxon>Helicobacter</taxon>
    </lineage>
</organism>
<dbReference type="SUPFAM" id="SSF63411">
    <property type="entry name" value="LuxS/MPP-like metallohydrolase"/>
    <property type="match status" value="1"/>
</dbReference>
<keyword evidence="11 15" id="KW-0456">Lyase</keyword>
<evidence type="ECO:0000256" key="9">
    <source>
        <dbReference type="ARBA" id="ARBA00022929"/>
    </source>
</evidence>
<sequence length="66" mass="7392">TVLNHDNYTEILEVLEKTMQDVLKAKEVPASNEKQCGWAANHTLEGAKNLAHAFLDKRAEWSEVGV</sequence>
<keyword evidence="9" id="KW-0071">Autoinducer synthesis</keyword>
<evidence type="ECO:0000256" key="12">
    <source>
        <dbReference type="ARBA" id="ARBA00024654"/>
    </source>
</evidence>
<comment type="catalytic activity">
    <reaction evidence="1">
        <text>S-(5-deoxy-D-ribos-5-yl)-L-homocysteine = (S)-4,5-dihydroxypentane-2,3-dione + L-homocysteine</text>
        <dbReference type="Rhea" id="RHEA:17753"/>
        <dbReference type="ChEBI" id="CHEBI:29484"/>
        <dbReference type="ChEBI" id="CHEBI:58195"/>
        <dbReference type="ChEBI" id="CHEBI:58199"/>
        <dbReference type="EC" id="4.4.1.21"/>
    </reaction>
</comment>
<evidence type="ECO:0000256" key="1">
    <source>
        <dbReference type="ARBA" id="ARBA00000297"/>
    </source>
</evidence>
<dbReference type="PANTHER" id="PTHR35799">
    <property type="entry name" value="S-RIBOSYLHOMOCYSTEINE LYASE"/>
    <property type="match status" value="1"/>
</dbReference>
<evidence type="ECO:0000256" key="14">
    <source>
        <dbReference type="ARBA" id="ARBA00031777"/>
    </source>
</evidence>
<proteinExistence type="inferred from homology"/>
<evidence type="ECO:0000256" key="8">
    <source>
        <dbReference type="ARBA" id="ARBA00022723"/>
    </source>
</evidence>
<dbReference type="GO" id="GO:0009372">
    <property type="term" value="P:quorum sensing"/>
    <property type="evidence" value="ECO:0007669"/>
    <property type="project" value="UniProtKB-KW"/>
</dbReference>
<dbReference type="InterPro" id="IPR011249">
    <property type="entry name" value="Metalloenz_LuxS/M16"/>
</dbReference>
<dbReference type="InterPro" id="IPR003815">
    <property type="entry name" value="S-ribosylhomocysteinase"/>
</dbReference>
<accession>A0A4Y4XKU9</accession>
<keyword evidence="7" id="KW-0673">Quorum sensing</keyword>
<evidence type="ECO:0000256" key="3">
    <source>
        <dbReference type="ARBA" id="ARBA00007311"/>
    </source>
</evidence>
<dbReference type="AlphaFoldDB" id="A0A4Y4XKU9"/>
<evidence type="ECO:0000256" key="11">
    <source>
        <dbReference type="ARBA" id="ARBA00023239"/>
    </source>
</evidence>
<dbReference type="GO" id="GO:0005506">
    <property type="term" value="F:iron ion binding"/>
    <property type="evidence" value="ECO:0007669"/>
    <property type="project" value="InterPro"/>
</dbReference>
<evidence type="ECO:0000256" key="4">
    <source>
        <dbReference type="ARBA" id="ARBA00011738"/>
    </source>
</evidence>
<comment type="cofactor">
    <cofactor evidence="2">
        <name>Fe cation</name>
        <dbReference type="ChEBI" id="CHEBI:24875"/>
    </cofactor>
</comment>
<evidence type="ECO:0000256" key="13">
    <source>
        <dbReference type="ARBA" id="ARBA00030600"/>
    </source>
</evidence>